<accession>A0A7Z7KCN7</accession>
<comment type="similarity">
    <text evidence="1">Belongs to the initiator RepB protein family.</text>
</comment>
<comment type="caution">
    <text evidence="3">The sequence shown here is derived from an EMBL/GenBank/DDBJ whole genome shotgun (WGS) entry which is preliminary data.</text>
</comment>
<dbReference type="Gene3D" id="1.10.10.10">
    <property type="entry name" value="Winged helix-like DNA-binding domain superfamily/Winged helix DNA-binding domain"/>
    <property type="match status" value="2"/>
</dbReference>
<organism evidence="3 4">
    <name type="scientific">Streptococcus agalactiae</name>
    <dbReference type="NCBI Taxonomy" id="1311"/>
    <lineage>
        <taxon>Bacteria</taxon>
        <taxon>Bacillati</taxon>
        <taxon>Bacillota</taxon>
        <taxon>Bacilli</taxon>
        <taxon>Lactobacillales</taxon>
        <taxon>Streptococcaceae</taxon>
        <taxon>Streptococcus</taxon>
    </lineage>
</organism>
<dbReference type="Pfam" id="PF21205">
    <property type="entry name" value="Rep3_C"/>
    <property type="match status" value="1"/>
</dbReference>
<reference evidence="3 4" key="1">
    <citation type="submission" date="2018-06" db="EMBL/GenBank/DDBJ databases">
        <authorList>
            <consortium name="Pathogen Informatics"/>
            <person name="Doyle S."/>
        </authorList>
    </citation>
    <scope>NUCLEOTIDE SEQUENCE [LARGE SCALE GENOMIC DNA]</scope>
    <source>
        <strain evidence="3 4">NCTC8181</strain>
    </source>
</reference>
<feature type="domain" description="Initiator Rep protein WH1" evidence="2">
    <location>
        <begin position="49"/>
        <end position="195"/>
    </location>
</feature>
<dbReference type="InterPro" id="IPR000525">
    <property type="entry name" value="Initiator_Rep_WH1"/>
</dbReference>
<gene>
    <name evidence="3" type="ORF">NCTC8181_02408</name>
</gene>
<name>A0A7Z7KCN7_STRAG</name>
<protein>
    <submittedName>
        <fullName evidence="3">Rep</fullName>
    </submittedName>
</protein>
<dbReference type="GO" id="GO:0003887">
    <property type="term" value="F:DNA-directed DNA polymerase activity"/>
    <property type="evidence" value="ECO:0007669"/>
    <property type="project" value="InterPro"/>
</dbReference>
<dbReference type="InterPro" id="IPR036390">
    <property type="entry name" value="WH_DNA-bd_sf"/>
</dbReference>
<dbReference type="Proteomes" id="UP000250200">
    <property type="component" value="Unassembled WGS sequence"/>
</dbReference>
<proteinExistence type="inferred from homology"/>
<evidence type="ECO:0000259" key="2">
    <source>
        <dbReference type="Pfam" id="PF01051"/>
    </source>
</evidence>
<evidence type="ECO:0000256" key="1">
    <source>
        <dbReference type="ARBA" id="ARBA00038283"/>
    </source>
</evidence>
<dbReference type="GO" id="GO:0006270">
    <property type="term" value="P:DNA replication initiation"/>
    <property type="evidence" value="ECO:0007669"/>
    <property type="project" value="InterPro"/>
</dbReference>
<dbReference type="Pfam" id="PF01051">
    <property type="entry name" value="Rep3_N"/>
    <property type="match status" value="1"/>
</dbReference>
<dbReference type="AlphaFoldDB" id="A0A7Z7KCN7"/>
<dbReference type="SUPFAM" id="SSF46785">
    <property type="entry name" value="Winged helix' DNA-binding domain"/>
    <property type="match status" value="2"/>
</dbReference>
<dbReference type="EMBL" id="UAVB01000002">
    <property type="protein sequence ID" value="SQA20058.1"/>
    <property type="molecule type" value="Genomic_DNA"/>
</dbReference>
<evidence type="ECO:0000313" key="3">
    <source>
        <dbReference type="EMBL" id="SQA20058.1"/>
    </source>
</evidence>
<evidence type="ECO:0000313" key="4">
    <source>
        <dbReference type="Proteomes" id="UP000250200"/>
    </source>
</evidence>
<dbReference type="InterPro" id="IPR036388">
    <property type="entry name" value="WH-like_DNA-bd_sf"/>
</dbReference>
<sequence length="281" mass="33362">MYFFVKMGGFWKKYDIIHLSRIYLESINMDQKIKSDMLQDLISRENYLVVQGNDLAKSFGNLRAFEHKVLDYCFSLVKKESFPEEVFSVSSTEILKFFQLNDSGENYKRVAEAFKTLNENTAIYLPKTRKDGRKSIIMTQLFSYIEYIDNGQVEFKFSELAQPYVFNLHRDFYSFHLRELASIKGKYTLILLKLWEAKRYKNNKVTILEGTIEEWQSWFLGKERYISAGEFKRSVLEKAIKELERKINTSITLTTKKKGRKVTGYELEIIDDRKNINNNYY</sequence>